<dbReference type="Gene3D" id="3.40.50.1010">
    <property type="entry name" value="5'-nuclease"/>
    <property type="match status" value="2"/>
</dbReference>
<dbReference type="PRINTS" id="PR00066">
    <property type="entry name" value="XRODRMPGMNTG"/>
</dbReference>
<dbReference type="SUPFAM" id="SSF88723">
    <property type="entry name" value="PIN domain-like"/>
    <property type="match status" value="1"/>
</dbReference>
<evidence type="ECO:0000256" key="2">
    <source>
        <dbReference type="ARBA" id="ARBA00004123"/>
    </source>
</evidence>
<feature type="domain" description="XPG-I" evidence="12">
    <location>
        <begin position="322"/>
        <end position="391"/>
    </location>
</feature>
<keyword evidence="7" id="KW-0227">DNA damage</keyword>
<dbReference type="GO" id="GO:0004520">
    <property type="term" value="F:DNA endonuclease activity"/>
    <property type="evidence" value="ECO:0007669"/>
    <property type="project" value="TreeGrafter"/>
</dbReference>
<dbReference type="GO" id="GO:0046872">
    <property type="term" value="F:metal ion binding"/>
    <property type="evidence" value="ECO:0007669"/>
    <property type="project" value="UniProtKB-KW"/>
</dbReference>
<evidence type="ECO:0000256" key="9">
    <source>
        <dbReference type="ARBA" id="ARBA00022842"/>
    </source>
</evidence>
<keyword evidence="6" id="KW-0255">Endonuclease</keyword>
<evidence type="ECO:0000313" key="14">
    <source>
        <dbReference type="EMBL" id="OZC06591.1"/>
    </source>
</evidence>
<keyword evidence="9" id="KW-0460">Magnesium</keyword>
<dbReference type="GO" id="GO:0016788">
    <property type="term" value="F:hydrolase activity, acting on ester bonds"/>
    <property type="evidence" value="ECO:0007669"/>
    <property type="project" value="InterPro"/>
</dbReference>
<evidence type="ECO:0000256" key="5">
    <source>
        <dbReference type="ARBA" id="ARBA00022723"/>
    </source>
</evidence>
<comment type="subcellular location">
    <subcellularLocation>
        <location evidence="2">Nucleus</location>
    </subcellularLocation>
</comment>
<dbReference type="PANTHER" id="PTHR16171">
    <property type="entry name" value="DNA REPAIR PROTEIN COMPLEMENTING XP-G CELLS-RELATED"/>
    <property type="match status" value="1"/>
</dbReference>
<proteinExistence type="inferred from homology"/>
<name>A0A238BME8_9BILA</name>
<dbReference type="GO" id="GO:0005634">
    <property type="term" value="C:nucleus"/>
    <property type="evidence" value="ECO:0007669"/>
    <property type="project" value="UniProtKB-SubCell"/>
</dbReference>
<gene>
    <name evidence="14" type="ORF">X798_06413</name>
</gene>
<dbReference type="SMART" id="SM00279">
    <property type="entry name" value="HhH2"/>
    <property type="match status" value="1"/>
</dbReference>
<keyword evidence="10" id="KW-0234">DNA repair</keyword>
<keyword evidence="4" id="KW-0540">Nuclease</keyword>
<dbReference type="EMBL" id="KZ270085">
    <property type="protein sequence ID" value="OZC06591.1"/>
    <property type="molecule type" value="Genomic_DNA"/>
</dbReference>
<evidence type="ECO:0000256" key="7">
    <source>
        <dbReference type="ARBA" id="ARBA00022763"/>
    </source>
</evidence>
<dbReference type="Proteomes" id="UP000242913">
    <property type="component" value="Unassembled WGS sequence"/>
</dbReference>
<dbReference type="OrthoDB" id="31113at2759"/>
<sequence>MGIQGLWQILEPVAEPITLESLEGKRLAIDISIWLYQATYGYAEHQLNAKCPHLSLILRRLAKLLFYKIRPVFVFDGPNVPIFKKKLLRDRQVKRYVEELTMTKAQKHVLQQLASSQLCNAEQRVDELSEVFASQTRKRRDDDLFDVDNSDSLNPEVFPVDDDDDDDALQEAIYTSLLEDSVQKYNNSQLPMHSYIHESKGDMIERLRTAFTKRTKDLHHDTWSSSSGESSDEFVEVLPELSEPSERIDYHSSNNKVSTESETKECHISDKEHIDEKNKNIDNLNDQSIIQGSTVRINSIDDNIFSSTREEGVYKDCKDLLRICGIPFVIAPGEAEAQCCELERLGLVQGIISDDSDVWLFGAAVVYRNMFNQKRRLQMYSMETIHNQLGLSRWEAVQIALLSGGDYTNGLEGVGVVAALELISEFASASRQVDVEPSQQAFENLCRISAWLNHRDTLDDLSTKSGCISEQRNMEKRKFVENTRRLKLRHLIEKNNVAETLEAFPSREIFNAYAEPLVDNSTEKPKWRKINIEELESFVWKKLGWDGKRLEQQTNRSLLKWNEYLNPTAGGSGQSYQMHITSFTHRLQKSEEDQRLFPTARVQAALQRLVIIKNSQNQPSLTSAENNCATECAAEMKVVN</sequence>
<evidence type="ECO:0000256" key="4">
    <source>
        <dbReference type="ARBA" id="ARBA00022722"/>
    </source>
</evidence>
<evidence type="ECO:0000259" key="12">
    <source>
        <dbReference type="SMART" id="SM00484"/>
    </source>
</evidence>
<protein>
    <submittedName>
        <fullName evidence="14">Uncharacterized protein</fullName>
    </submittedName>
</protein>
<organism evidence="14 15">
    <name type="scientific">Onchocerca flexuosa</name>
    <dbReference type="NCBI Taxonomy" id="387005"/>
    <lineage>
        <taxon>Eukaryota</taxon>
        <taxon>Metazoa</taxon>
        <taxon>Ecdysozoa</taxon>
        <taxon>Nematoda</taxon>
        <taxon>Chromadorea</taxon>
        <taxon>Rhabditida</taxon>
        <taxon>Spirurina</taxon>
        <taxon>Spiruromorpha</taxon>
        <taxon>Filarioidea</taxon>
        <taxon>Onchocercidae</taxon>
        <taxon>Onchocerca</taxon>
    </lineage>
</organism>
<evidence type="ECO:0000259" key="13">
    <source>
        <dbReference type="SMART" id="SM00485"/>
    </source>
</evidence>
<accession>A0A238BME8</accession>
<reference evidence="14 15" key="1">
    <citation type="submission" date="2015-12" db="EMBL/GenBank/DDBJ databases">
        <title>Draft genome of the nematode, Onchocerca flexuosa.</title>
        <authorList>
            <person name="Mitreva M."/>
        </authorList>
    </citation>
    <scope>NUCLEOTIDE SEQUENCE [LARGE SCALE GENOMIC DNA]</scope>
    <source>
        <strain evidence="14">Red Deer</strain>
    </source>
</reference>
<keyword evidence="5" id="KW-0479">Metal-binding</keyword>
<dbReference type="SUPFAM" id="SSF47807">
    <property type="entry name" value="5' to 3' exonuclease, C-terminal subdomain"/>
    <property type="match status" value="1"/>
</dbReference>
<dbReference type="Gene3D" id="1.10.150.20">
    <property type="entry name" value="5' to 3' exonuclease, C-terminal subdomain"/>
    <property type="match status" value="1"/>
</dbReference>
<keyword evidence="8" id="KW-0378">Hydrolase</keyword>
<comment type="similarity">
    <text evidence="3">Belongs to the XPG/RAD2 endonuclease family. XPG subfamily.</text>
</comment>
<evidence type="ECO:0000256" key="6">
    <source>
        <dbReference type="ARBA" id="ARBA00022759"/>
    </source>
</evidence>
<dbReference type="InterPro" id="IPR006084">
    <property type="entry name" value="XPG/Rad2"/>
</dbReference>
<evidence type="ECO:0000313" key="15">
    <source>
        <dbReference type="Proteomes" id="UP000242913"/>
    </source>
</evidence>
<dbReference type="AlphaFoldDB" id="A0A238BME8"/>
<evidence type="ECO:0000256" key="8">
    <source>
        <dbReference type="ARBA" id="ARBA00022801"/>
    </source>
</evidence>
<dbReference type="PRINTS" id="PR00853">
    <property type="entry name" value="XPGRADSUPER"/>
</dbReference>
<keyword evidence="15" id="KW-1185">Reference proteome</keyword>
<dbReference type="InterPro" id="IPR019974">
    <property type="entry name" value="XPG_CS"/>
</dbReference>
<dbReference type="SMART" id="SM00484">
    <property type="entry name" value="XPGI"/>
    <property type="match status" value="1"/>
</dbReference>
<dbReference type="Pfam" id="PF00867">
    <property type="entry name" value="XPG_I"/>
    <property type="match status" value="1"/>
</dbReference>
<evidence type="ECO:0000256" key="11">
    <source>
        <dbReference type="ARBA" id="ARBA00023242"/>
    </source>
</evidence>
<keyword evidence="11" id="KW-0539">Nucleus</keyword>
<dbReference type="PROSITE" id="PS00842">
    <property type="entry name" value="XPG_2"/>
    <property type="match status" value="1"/>
</dbReference>
<dbReference type="CDD" id="cd09868">
    <property type="entry name" value="PIN_XPG_RAD2"/>
    <property type="match status" value="2"/>
</dbReference>
<comment type="cofactor">
    <cofactor evidence="1">
        <name>Mg(2+)</name>
        <dbReference type="ChEBI" id="CHEBI:18420"/>
    </cofactor>
</comment>
<evidence type="ECO:0000256" key="10">
    <source>
        <dbReference type="ARBA" id="ARBA00023204"/>
    </source>
</evidence>
<evidence type="ECO:0000256" key="3">
    <source>
        <dbReference type="ARBA" id="ARBA00005283"/>
    </source>
</evidence>
<dbReference type="SMART" id="SM00485">
    <property type="entry name" value="XPGN"/>
    <property type="match status" value="1"/>
</dbReference>
<evidence type="ECO:0000256" key="1">
    <source>
        <dbReference type="ARBA" id="ARBA00001946"/>
    </source>
</evidence>
<dbReference type="Pfam" id="PF00752">
    <property type="entry name" value="XPG_N"/>
    <property type="match status" value="1"/>
</dbReference>
<dbReference type="GO" id="GO:0003697">
    <property type="term" value="F:single-stranded DNA binding"/>
    <property type="evidence" value="ECO:0007669"/>
    <property type="project" value="InterPro"/>
</dbReference>
<dbReference type="InterPro" id="IPR006086">
    <property type="entry name" value="XPG-I_dom"/>
</dbReference>
<dbReference type="PANTHER" id="PTHR16171:SF7">
    <property type="entry name" value="DNA REPAIR PROTEIN RAD2"/>
    <property type="match status" value="1"/>
</dbReference>
<dbReference type="GO" id="GO:0006289">
    <property type="term" value="P:nucleotide-excision repair"/>
    <property type="evidence" value="ECO:0007669"/>
    <property type="project" value="InterPro"/>
</dbReference>
<dbReference type="InterPro" id="IPR029060">
    <property type="entry name" value="PIN-like_dom_sf"/>
</dbReference>
<feature type="domain" description="XPG N-terminal" evidence="13">
    <location>
        <begin position="1"/>
        <end position="98"/>
    </location>
</feature>
<dbReference type="InterPro" id="IPR036279">
    <property type="entry name" value="5-3_exonuclease_C_sf"/>
</dbReference>
<dbReference type="InterPro" id="IPR008918">
    <property type="entry name" value="HhH2"/>
</dbReference>
<dbReference type="InterPro" id="IPR006085">
    <property type="entry name" value="XPG_DNA_repair_N"/>
</dbReference>
<dbReference type="InterPro" id="IPR001044">
    <property type="entry name" value="XPG/Rad2_eukaryotes"/>
</dbReference>